<comment type="pathway">
    <text evidence="2">Glycan metabolism; L-arabinan degradation.</text>
</comment>
<dbReference type="GO" id="GO:0046556">
    <property type="term" value="F:alpha-L-arabinofuranosidase activity"/>
    <property type="evidence" value="ECO:0007669"/>
    <property type="project" value="UniProtKB-EC"/>
</dbReference>
<dbReference type="InterPro" id="IPR017853">
    <property type="entry name" value="GH"/>
</dbReference>
<comment type="similarity">
    <text evidence="3">Belongs to the glycosyl hydrolase 51 family.</text>
</comment>
<dbReference type="Gene3D" id="2.60.40.1180">
    <property type="entry name" value="Golgi alpha-mannosidase II"/>
    <property type="match status" value="1"/>
</dbReference>
<dbReference type="SUPFAM" id="SSF51445">
    <property type="entry name" value="(Trans)glycosidases"/>
    <property type="match status" value="1"/>
</dbReference>
<evidence type="ECO:0000259" key="9">
    <source>
        <dbReference type="SMART" id="SM00813"/>
    </source>
</evidence>
<dbReference type="Proteomes" id="UP000279236">
    <property type="component" value="Unassembled WGS sequence"/>
</dbReference>
<dbReference type="SUPFAM" id="SSF51011">
    <property type="entry name" value="Glycosyl hydrolase domain"/>
    <property type="match status" value="1"/>
</dbReference>
<evidence type="ECO:0000256" key="1">
    <source>
        <dbReference type="ARBA" id="ARBA00001462"/>
    </source>
</evidence>
<evidence type="ECO:0000256" key="7">
    <source>
        <dbReference type="ARBA" id="ARBA00023295"/>
    </source>
</evidence>
<comment type="function">
    <text evidence="8">Alpha-L-arabinofuranosidase involved in the degradation of arabinoxylan, a major component of plant hemicellulose. Acts only on small linear 1,5-alpha-linked L-arabinofuranosyl oligosaccharides.</text>
</comment>
<dbReference type="InterPro" id="IPR013780">
    <property type="entry name" value="Glyco_hydro_b"/>
</dbReference>
<dbReference type="STRING" id="105984.A0A427XKX4"/>
<accession>A0A427XKX4</accession>
<sequence>MAHLSTFDWMVLSGRGADPSLPTTANHPVSLSVAPVVIDAMQHADTGGELVTELMYGGFIEHLGRCIYGGIVDDPKAPSPSRLLEQQPNHAPAWRADIRRVIARDGELEIPIMRWPGGSYACDYHWQNGIGPAEERKAAWDPAWGRSESNRFGTDEFIAMCRAYGWEPFLCLNMGTGTFEEALAWLEYCNGTENTYWANLRRKNTGRDEPHNVKYWGLGNETFGPWTIGQLTATEYAQMAKRWALSMKMYDPTIKLSSCGENGWSDWDRAVLQVLIPHVDFHTIHFYTAMHGGKPSGYEYEKNVFGAAAPERGIQVCKSLIDLYNIDNTWRQIPANSVKISYDEWGVWDNRKANAKNGLQQTYDLTDALGLAGWLHAFLRNHTSIGIACYAQTVNVLSPIITRPDGILFQPNYYPLKFFAKYMKNGHTLQVPSLPDRYDGPTYPDFIQQLGLRPRYVDIVSMVIQKEGRVSVRLSVINRHPSADWEAPLVLAGLKLESVVVHELYHDDISAINTFEDPNNVAPVATTFSAAEWEKHRSVVRKHSWQFIVAEGTAE</sequence>
<evidence type="ECO:0000256" key="8">
    <source>
        <dbReference type="ARBA" id="ARBA00037415"/>
    </source>
</evidence>
<keyword evidence="7" id="KW-0326">Glycosidase</keyword>
<evidence type="ECO:0000256" key="2">
    <source>
        <dbReference type="ARBA" id="ARBA00004834"/>
    </source>
</evidence>
<proteinExistence type="inferred from homology"/>
<dbReference type="AlphaFoldDB" id="A0A427XKX4"/>
<dbReference type="Gene3D" id="3.20.20.80">
    <property type="entry name" value="Glycosidases"/>
    <property type="match status" value="1"/>
</dbReference>
<dbReference type="Pfam" id="PF22848">
    <property type="entry name" value="ASD1_dom"/>
    <property type="match status" value="1"/>
</dbReference>
<dbReference type="RefSeq" id="XP_028474589.1">
    <property type="nucleotide sequence ID" value="XM_028617282.1"/>
</dbReference>
<reference evidence="10 11" key="1">
    <citation type="submission" date="2018-11" db="EMBL/GenBank/DDBJ databases">
        <title>Genome sequence of Apiotrichum porosum DSM 27194.</title>
        <authorList>
            <person name="Aliyu H."/>
            <person name="Gorte O."/>
            <person name="Ochsenreither K."/>
        </authorList>
    </citation>
    <scope>NUCLEOTIDE SEQUENCE [LARGE SCALE GENOMIC DNA]</scope>
    <source>
        <strain evidence="10 11">DSM 27194</strain>
    </source>
</reference>
<comment type="catalytic activity">
    <reaction evidence="1">
        <text>Hydrolysis of terminal non-reducing alpha-L-arabinofuranoside residues in alpha-L-arabinosides.</text>
        <dbReference type="EC" id="3.2.1.55"/>
    </reaction>
</comment>
<dbReference type="GO" id="GO:0046373">
    <property type="term" value="P:L-arabinose metabolic process"/>
    <property type="evidence" value="ECO:0007669"/>
    <property type="project" value="InterPro"/>
</dbReference>
<evidence type="ECO:0000256" key="4">
    <source>
        <dbReference type="ARBA" id="ARBA00012670"/>
    </source>
</evidence>
<protein>
    <recommendedName>
        <fullName evidence="4">non-reducing end alpha-L-arabinofuranosidase</fullName>
        <ecNumber evidence="4">3.2.1.55</ecNumber>
    </recommendedName>
</protein>
<name>A0A427XKX4_9TREE</name>
<feature type="domain" description="Alpha-L-arabinofuranosidase C-terminal" evidence="9">
    <location>
        <begin position="343"/>
        <end position="544"/>
    </location>
</feature>
<comment type="caution">
    <text evidence="10">The sequence shown here is derived from an EMBL/GenBank/DDBJ whole genome shotgun (WGS) entry which is preliminary data.</text>
</comment>
<dbReference type="Pfam" id="PF06964">
    <property type="entry name" value="Alpha-L-AF_C"/>
    <property type="match status" value="1"/>
</dbReference>
<dbReference type="OrthoDB" id="3032304at2759"/>
<dbReference type="EMBL" id="RSCE01000010">
    <property type="protein sequence ID" value="RSH79442.1"/>
    <property type="molecule type" value="Genomic_DNA"/>
</dbReference>
<dbReference type="InterPro" id="IPR055235">
    <property type="entry name" value="ASD1_cat"/>
</dbReference>
<evidence type="ECO:0000313" key="11">
    <source>
        <dbReference type="Proteomes" id="UP000279236"/>
    </source>
</evidence>
<dbReference type="GO" id="GO:0031222">
    <property type="term" value="P:arabinan catabolic process"/>
    <property type="evidence" value="ECO:0007669"/>
    <property type="project" value="UniProtKB-UniPathway"/>
</dbReference>
<evidence type="ECO:0000256" key="5">
    <source>
        <dbReference type="ARBA" id="ARBA00022801"/>
    </source>
</evidence>
<keyword evidence="11" id="KW-1185">Reference proteome</keyword>
<dbReference type="UniPathway" id="UPA00667"/>
<dbReference type="GeneID" id="39586034"/>
<dbReference type="EC" id="3.2.1.55" evidence="4"/>
<dbReference type="PANTHER" id="PTHR43576">
    <property type="entry name" value="ALPHA-L-ARABINOFURANOSIDASE C-RELATED"/>
    <property type="match status" value="1"/>
</dbReference>
<evidence type="ECO:0000256" key="3">
    <source>
        <dbReference type="ARBA" id="ARBA00007186"/>
    </source>
</evidence>
<dbReference type="PANTHER" id="PTHR43576:SF3">
    <property type="entry name" value="ALPHA-L-ARABINOFURANOSIDASE C"/>
    <property type="match status" value="1"/>
</dbReference>
<dbReference type="SMART" id="SM00813">
    <property type="entry name" value="Alpha-L-AF_C"/>
    <property type="match status" value="1"/>
</dbReference>
<evidence type="ECO:0000256" key="6">
    <source>
        <dbReference type="ARBA" id="ARBA00023277"/>
    </source>
</evidence>
<keyword evidence="5" id="KW-0378">Hydrolase</keyword>
<keyword evidence="6" id="KW-0119">Carbohydrate metabolism</keyword>
<dbReference type="InterPro" id="IPR010720">
    <property type="entry name" value="Alpha-L-AF_C"/>
</dbReference>
<evidence type="ECO:0000313" key="10">
    <source>
        <dbReference type="EMBL" id="RSH79442.1"/>
    </source>
</evidence>
<organism evidence="10 11">
    <name type="scientific">Apiotrichum porosum</name>
    <dbReference type="NCBI Taxonomy" id="105984"/>
    <lineage>
        <taxon>Eukaryota</taxon>
        <taxon>Fungi</taxon>
        <taxon>Dikarya</taxon>
        <taxon>Basidiomycota</taxon>
        <taxon>Agaricomycotina</taxon>
        <taxon>Tremellomycetes</taxon>
        <taxon>Trichosporonales</taxon>
        <taxon>Trichosporonaceae</taxon>
        <taxon>Apiotrichum</taxon>
    </lineage>
</organism>
<gene>
    <name evidence="10" type="ORF">EHS24_001491</name>
</gene>